<name>A0AAW6T5L9_9MICO</name>
<dbReference type="SUPFAM" id="SSF52402">
    <property type="entry name" value="Adenine nucleotide alpha hydrolases-like"/>
    <property type="match status" value="2"/>
</dbReference>
<dbReference type="InterPro" id="IPR006016">
    <property type="entry name" value="UspA"/>
</dbReference>
<feature type="region of interest" description="Disordered" evidence="2">
    <location>
        <begin position="1"/>
        <end position="51"/>
    </location>
</feature>
<dbReference type="PANTHER" id="PTHR46268:SF6">
    <property type="entry name" value="UNIVERSAL STRESS PROTEIN UP12"/>
    <property type="match status" value="1"/>
</dbReference>
<dbReference type="CDD" id="cd00293">
    <property type="entry name" value="USP-like"/>
    <property type="match status" value="1"/>
</dbReference>
<dbReference type="EMBL" id="JASATX010000001">
    <property type="protein sequence ID" value="MDI2097639.1"/>
    <property type="molecule type" value="Genomic_DNA"/>
</dbReference>
<organism evidence="4 5">
    <name type="scientific">Ruicaihuangia caeni</name>
    <dbReference type="NCBI Taxonomy" id="3042517"/>
    <lineage>
        <taxon>Bacteria</taxon>
        <taxon>Bacillati</taxon>
        <taxon>Actinomycetota</taxon>
        <taxon>Actinomycetes</taxon>
        <taxon>Micrococcales</taxon>
        <taxon>Microbacteriaceae</taxon>
        <taxon>Ruicaihuangia</taxon>
    </lineage>
</organism>
<dbReference type="AlphaFoldDB" id="A0AAW6T5L9"/>
<keyword evidence="5" id="KW-1185">Reference proteome</keyword>
<dbReference type="InterPro" id="IPR006015">
    <property type="entry name" value="Universal_stress_UspA"/>
</dbReference>
<gene>
    <name evidence="4" type="ORF">QF206_01480</name>
</gene>
<evidence type="ECO:0000256" key="2">
    <source>
        <dbReference type="SAM" id="MobiDB-lite"/>
    </source>
</evidence>
<feature type="domain" description="UspA" evidence="3">
    <location>
        <begin position="186"/>
        <end position="308"/>
    </location>
</feature>
<feature type="compositionally biased region" description="Basic and acidic residues" evidence="2">
    <location>
        <begin position="33"/>
        <end position="45"/>
    </location>
</feature>
<dbReference type="InterPro" id="IPR014729">
    <property type="entry name" value="Rossmann-like_a/b/a_fold"/>
</dbReference>
<comment type="similarity">
    <text evidence="1">Belongs to the universal stress protein A family.</text>
</comment>
<feature type="compositionally biased region" description="Low complexity" evidence="2">
    <location>
        <begin position="8"/>
        <end position="28"/>
    </location>
</feature>
<comment type="caution">
    <text evidence="4">The sequence shown here is derived from an EMBL/GenBank/DDBJ whole genome shotgun (WGS) entry which is preliminary data.</text>
</comment>
<dbReference type="PRINTS" id="PR01438">
    <property type="entry name" value="UNVRSLSTRESS"/>
</dbReference>
<dbReference type="Pfam" id="PF00582">
    <property type="entry name" value="Usp"/>
    <property type="match status" value="2"/>
</dbReference>
<dbReference type="PANTHER" id="PTHR46268">
    <property type="entry name" value="STRESS RESPONSE PROTEIN NHAX"/>
    <property type="match status" value="1"/>
</dbReference>
<reference evidence="4 5" key="1">
    <citation type="submission" date="2023-04" db="EMBL/GenBank/DDBJ databases">
        <title>Klugiella caeni sp. nov. isolated from the sludge of biochemical tank.</title>
        <authorList>
            <person name="Geng K."/>
        </authorList>
    </citation>
    <scope>NUCLEOTIDE SEQUENCE [LARGE SCALE GENOMIC DNA]</scope>
    <source>
        <strain evidence="4 5">YN-L-19</strain>
    </source>
</reference>
<dbReference type="Proteomes" id="UP001321506">
    <property type="component" value="Unassembled WGS sequence"/>
</dbReference>
<evidence type="ECO:0000313" key="5">
    <source>
        <dbReference type="Proteomes" id="UP001321506"/>
    </source>
</evidence>
<evidence type="ECO:0000256" key="1">
    <source>
        <dbReference type="ARBA" id="ARBA00008791"/>
    </source>
</evidence>
<dbReference type="Gene3D" id="3.40.50.620">
    <property type="entry name" value="HUPs"/>
    <property type="match status" value="2"/>
</dbReference>
<sequence length="322" mass="34799">MSNEMANGAQHGSAQQGSAQQESAQQGSTPKPQLEEHAADPRVERIVLAGDGGPAGEGALRWVAHRSKHHRLDVEVLTVAEPDRFIGGRDAASFRREAEDTAERAARALAALAPSTRISTRVEEGDARDRFEEASISADLLVVGSNRVTRLADVLLASTFSVKLAEASWCPAVVVPREWEPGASGPVVLGVEGDDSDSAAARFAAQEAAVLRRPLRVVHAWFPPSLERSSELAETRMEHQRVLQREIADLDVRSPGLKIEGEFIEDDPVSALRNEASRAEMLVIGSHGRGRMDRYFLGSVSRSILLHPAGVTTVVRPKYGES</sequence>
<evidence type="ECO:0000259" key="3">
    <source>
        <dbReference type="Pfam" id="PF00582"/>
    </source>
</evidence>
<evidence type="ECO:0000313" key="4">
    <source>
        <dbReference type="EMBL" id="MDI2097639.1"/>
    </source>
</evidence>
<dbReference type="RefSeq" id="WP_281487427.1">
    <property type="nucleotide sequence ID" value="NZ_JASATX010000001.1"/>
</dbReference>
<protein>
    <submittedName>
        <fullName evidence="4">Universal stress protein</fullName>
    </submittedName>
</protein>
<feature type="domain" description="UspA" evidence="3">
    <location>
        <begin position="44"/>
        <end position="176"/>
    </location>
</feature>
<proteinExistence type="inferred from homology"/>
<accession>A0AAW6T5L9</accession>